<evidence type="ECO:0000313" key="6">
    <source>
        <dbReference type="EMBL" id="RUR83134.1"/>
    </source>
</evidence>
<keyword evidence="2" id="KW-0800">Toxin</keyword>
<evidence type="ECO:0000256" key="2">
    <source>
        <dbReference type="ARBA" id="ARBA00022656"/>
    </source>
</evidence>
<dbReference type="RefSeq" id="WP_016873057.1">
    <property type="nucleotide sequence ID" value="NZ_AJLN01000037.1"/>
</dbReference>
<comment type="similarity">
    <text evidence="1">Belongs to the delta endotoxin family.</text>
</comment>
<name>A0A433NKB4_CHLFR</name>
<keyword evidence="3" id="KW-0749">Sporulation</keyword>
<comment type="caution">
    <text evidence="6">The sequence shown here is derived from an EMBL/GenBank/DDBJ whole genome shotgun (WGS) entry which is preliminary data.</text>
</comment>
<feature type="transmembrane region" description="Helical" evidence="5">
    <location>
        <begin position="303"/>
        <end position="322"/>
    </location>
</feature>
<feature type="transmembrane region" description="Helical" evidence="5">
    <location>
        <begin position="187"/>
        <end position="210"/>
    </location>
</feature>
<dbReference type="EMBL" id="RSCJ01000008">
    <property type="protein sequence ID" value="RUR83134.1"/>
    <property type="molecule type" value="Genomic_DNA"/>
</dbReference>
<sequence length="472" mass="52304">MPTEFGYFMVFLSTTEGTSFSSYMQRYYRGEAVSQTGVKSLVKEPISFPEVPPSDADIPPLFNEKADRSHLPPNVQAYLESREPIALRAFRQRFPILPDEKIVADSITALSKDWRDYEEGTLVYKRTTNLGSIAFGLPGMRIDLQNGTTSYATLPTHDTPVLVENLALGVDDATATVIDAALTMAQFAGFALGPAGLILSGGAAVLQLIFGRLMSKQQVDLPKEIQKAVSDVITKANLENIDATIATDFDWLNSYYRGAWADNPPTPTDEEYRYFKDALNSKLSSDTGIVQQVNLLMEDDYKFTGFPLFLLGAGLVLVLHKIQLIIASSDKKVVDTTAFSGLMNALDKYIDYGNGTIADIDQKISQRLGQVSAVYQDQNCINMGMYGSHCIKEWDYKDSGTGALYRFPNTSPGCGAAETVEHKDQADSSHSTYVANLTAQLLKQYYNSEPQKAKDTVKQWESMRNEYKQYAQ</sequence>
<evidence type="ECO:0000256" key="1">
    <source>
        <dbReference type="ARBA" id="ARBA00007819"/>
    </source>
</evidence>
<dbReference type="InterPro" id="IPR036716">
    <property type="entry name" value="Pest_crys_N_sf"/>
</dbReference>
<gene>
    <name evidence="6" type="ORF">PCC6912_25080</name>
</gene>
<keyword evidence="7" id="KW-1185">Reference proteome</keyword>
<keyword evidence="5" id="KW-0472">Membrane</keyword>
<protein>
    <submittedName>
        <fullName evidence="6">Uncharacterized protein</fullName>
    </submittedName>
</protein>
<evidence type="ECO:0000256" key="4">
    <source>
        <dbReference type="ARBA" id="ARBA00023026"/>
    </source>
</evidence>
<keyword evidence="5" id="KW-1133">Transmembrane helix</keyword>
<proteinExistence type="inferred from homology"/>
<dbReference type="GO" id="GO:0030435">
    <property type="term" value="P:sporulation resulting in formation of a cellular spore"/>
    <property type="evidence" value="ECO:0007669"/>
    <property type="project" value="UniProtKB-KW"/>
</dbReference>
<keyword evidence="5" id="KW-0812">Transmembrane</keyword>
<dbReference type="AlphaFoldDB" id="A0A433NKB4"/>
<evidence type="ECO:0000256" key="5">
    <source>
        <dbReference type="SAM" id="Phobius"/>
    </source>
</evidence>
<dbReference type="Proteomes" id="UP000268857">
    <property type="component" value="Unassembled WGS sequence"/>
</dbReference>
<dbReference type="Gene3D" id="1.20.190.10">
    <property type="entry name" value="Pesticidal crystal protein, N-terminal domain"/>
    <property type="match status" value="1"/>
</dbReference>
<accession>A0A433NKB4</accession>
<dbReference type="STRING" id="211165.GCA_000317285_00478"/>
<evidence type="ECO:0000256" key="3">
    <source>
        <dbReference type="ARBA" id="ARBA00022969"/>
    </source>
</evidence>
<organism evidence="6 7">
    <name type="scientific">Chlorogloeopsis fritschii PCC 6912</name>
    <dbReference type="NCBI Taxonomy" id="211165"/>
    <lineage>
        <taxon>Bacteria</taxon>
        <taxon>Bacillati</taxon>
        <taxon>Cyanobacteriota</taxon>
        <taxon>Cyanophyceae</taxon>
        <taxon>Nostocales</taxon>
        <taxon>Chlorogloeopsidaceae</taxon>
        <taxon>Chlorogloeopsis</taxon>
    </lineage>
</organism>
<keyword evidence="4" id="KW-0843">Virulence</keyword>
<dbReference type="SUPFAM" id="SSF56849">
    <property type="entry name" value="delta-Endotoxin (insectocide), N-terminal domain"/>
    <property type="match status" value="1"/>
</dbReference>
<dbReference type="GO" id="GO:0090729">
    <property type="term" value="F:toxin activity"/>
    <property type="evidence" value="ECO:0007669"/>
    <property type="project" value="UniProtKB-KW"/>
</dbReference>
<evidence type="ECO:0000313" key="7">
    <source>
        <dbReference type="Proteomes" id="UP000268857"/>
    </source>
</evidence>
<reference evidence="6 7" key="1">
    <citation type="journal article" date="2019" name="Genome Biol. Evol.">
        <title>Day and night: Metabolic profiles and evolutionary relationships of six axenic non-marine cyanobacteria.</title>
        <authorList>
            <person name="Will S.E."/>
            <person name="Henke P."/>
            <person name="Boedeker C."/>
            <person name="Huang S."/>
            <person name="Brinkmann H."/>
            <person name="Rohde M."/>
            <person name="Jarek M."/>
            <person name="Friedl T."/>
            <person name="Seufert S."/>
            <person name="Schumacher M."/>
            <person name="Overmann J."/>
            <person name="Neumann-Schaal M."/>
            <person name="Petersen J."/>
        </authorList>
    </citation>
    <scope>NUCLEOTIDE SEQUENCE [LARGE SCALE GENOMIC DNA]</scope>
    <source>
        <strain evidence="6 7">PCC 6912</strain>
    </source>
</reference>